<name>A0ACC0Q6L3_RHOML</name>
<evidence type="ECO:0000313" key="2">
    <source>
        <dbReference type="Proteomes" id="UP001062846"/>
    </source>
</evidence>
<comment type="caution">
    <text evidence="1">The sequence shown here is derived from an EMBL/GenBank/DDBJ whole genome shotgun (WGS) entry which is preliminary data.</text>
</comment>
<keyword evidence="2" id="KW-1185">Reference proteome</keyword>
<evidence type="ECO:0000313" key="1">
    <source>
        <dbReference type="EMBL" id="KAI8573635.1"/>
    </source>
</evidence>
<gene>
    <name evidence="1" type="ORF">RHMOL_Rhmol01G0292400</name>
</gene>
<accession>A0ACC0Q6L3</accession>
<reference evidence="1" key="1">
    <citation type="submission" date="2022-02" db="EMBL/GenBank/DDBJ databases">
        <title>Plant Genome Project.</title>
        <authorList>
            <person name="Zhang R.-G."/>
        </authorList>
    </citation>
    <scope>NUCLEOTIDE SEQUENCE</scope>
    <source>
        <strain evidence="1">AT1</strain>
    </source>
</reference>
<organism evidence="1 2">
    <name type="scientific">Rhododendron molle</name>
    <name type="common">Chinese azalea</name>
    <name type="synonym">Azalea mollis</name>
    <dbReference type="NCBI Taxonomy" id="49168"/>
    <lineage>
        <taxon>Eukaryota</taxon>
        <taxon>Viridiplantae</taxon>
        <taxon>Streptophyta</taxon>
        <taxon>Embryophyta</taxon>
        <taxon>Tracheophyta</taxon>
        <taxon>Spermatophyta</taxon>
        <taxon>Magnoliopsida</taxon>
        <taxon>eudicotyledons</taxon>
        <taxon>Gunneridae</taxon>
        <taxon>Pentapetalae</taxon>
        <taxon>asterids</taxon>
        <taxon>Ericales</taxon>
        <taxon>Ericaceae</taxon>
        <taxon>Ericoideae</taxon>
        <taxon>Rhodoreae</taxon>
        <taxon>Rhododendron</taxon>
    </lineage>
</organism>
<sequence length="100" mass="11585">MKYKMVEGRTYAHVVKGGESHDIHSNIESIQIQPNGNGWLHRSAIAKIQRLLSIEELEKEFRLEKVIDVQIRALGGRFVIITFPNEESRDAIIKEKWVMN</sequence>
<dbReference type="EMBL" id="CM046388">
    <property type="protein sequence ID" value="KAI8573635.1"/>
    <property type="molecule type" value="Genomic_DNA"/>
</dbReference>
<proteinExistence type="predicted"/>
<dbReference type="Proteomes" id="UP001062846">
    <property type="component" value="Chromosome 1"/>
</dbReference>
<protein>
    <submittedName>
        <fullName evidence="1">Uncharacterized protein</fullName>
    </submittedName>
</protein>